<reference evidence="2 3" key="1">
    <citation type="submission" date="2024-09" db="EMBL/GenBank/DDBJ databases">
        <authorList>
            <person name="Sun Q."/>
            <person name="Mori K."/>
        </authorList>
    </citation>
    <scope>NUCLEOTIDE SEQUENCE [LARGE SCALE GENOMIC DNA]</scope>
    <source>
        <strain evidence="2 3">CECT 8300</strain>
    </source>
</reference>
<accession>A0ABV5GWI2</accession>
<organism evidence="2 3">
    <name type="scientific">Algibacter miyuki</name>
    <dbReference type="NCBI Taxonomy" id="1306933"/>
    <lineage>
        <taxon>Bacteria</taxon>
        <taxon>Pseudomonadati</taxon>
        <taxon>Bacteroidota</taxon>
        <taxon>Flavobacteriia</taxon>
        <taxon>Flavobacteriales</taxon>
        <taxon>Flavobacteriaceae</taxon>
        <taxon>Algibacter</taxon>
    </lineage>
</organism>
<comment type="caution">
    <text evidence="2">The sequence shown here is derived from an EMBL/GenBank/DDBJ whole genome shotgun (WGS) entry which is preliminary data.</text>
</comment>
<evidence type="ECO:0000313" key="3">
    <source>
        <dbReference type="Proteomes" id="UP001589590"/>
    </source>
</evidence>
<name>A0ABV5GWI2_9FLAO</name>
<dbReference type="Proteomes" id="UP001589590">
    <property type="component" value="Unassembled WGS sequence"/>
</dbReference>
<dbReference type="EMBL" id="JBHMFA010000001">
    <property type="protein sequence ID" value="MFB9104003.1"/>
    <property type="molecule type" value="Genomic_DNA"/>
</dbReference>
<evidence type="ECO:0000313" key="2">
    <source>
        <dbReference type="EMBL" id="MFB9104003.1"/>
    </source>
</evidence>
<evidence type="ECO:0000256" key="1">
    <source>
        <dbReference type="SAM" id="SignalP"/>
    </source>
</evidence>
<protein>
    <submittedName>
        <fullName evidence="2">Uncharacterized protein</fullName>
    </submittedName>
</protein>
<proteinExistence type="predicted"/>
<sequence>MRNSILMTAIVVLSISNLNATNEKTMINTENNIITVSENTITQVFDWAVQTNKGKYAGTAPSLEEAKRMIALTTSNEIIMNKQISSYFMLQNEANTTENRNYFWEVKTVSGKAKGYASTEAYARKMIALVASGDAIVDQLIMSQPQQ</sequence>
<gene>
    <name evidence="2" type="ORF">ACFFU1_03750</name>
</gene>
<feature type="chain" id="PRO_5045847847" evidence="1">
    <location>
        <begin position="21"/>
        <end position="147"/>
    </location>
</feature>
<keyword evidence="3" id="KW-1185">Reference proteome</keyword>
<dbReference type="RefSeq" id="WP_290268309.1">
    <property type="nucleotide sequence ID" value="NZ_JAUFQP010000004.1"/>
</dbReference>
<keyword evidence="1" id="KW-0732">Signal</keyword>
<feature type="signal peptide" evidence="1">
    <location>
        <begin position="1"/>
        <end position="20"/>
    </location>
</feature>